<evidence type="ECO:0000313" key="15">
    <source>
        <dbReference type="EMBL" id="KAF3587035.1"/>
    </source>
</evidence>
<keyword evidence="9" id="KW-0594">Phospholipid biosynthesis</keyword>
<dbReference type="EMBL" id="QGKX02000088">
    <property type="protein sequence ID" value="KAF3587035.1"/>
    <property type="molecule type" value="Genomic_DNA"/>
</dbReference>
<evidence type="ECO:0000256" key="6">
    <source>
        <dbReference type="ARBA" id="ARBA00022989"/>
    </source>
</evidence>
<feature type="transmembrane region" description="Helical" evidence="13">
    <location>
        <begin position="42"/>
        <end position="61"/>
    </location>
</feature>
<dbReference type="AlphaFoldDB" id="A0A8S9S024"/>
<accession>A0A8S9S024</accession>
<feature type="region of interest" description="Disordered" evidence="12">
    <location>
        <begin position="110"/>
        <end position="135"/>
    </location>
</feature>
<dbReference type="GO" id="GO:0016791">
    <property type="term" value="F:phosphatase activity"/>
    <property type="evidence" value="ECO:0007669"/>
    <property type="project" value="TreeGrafter"/>
</dbReference>
<evidence type="ECO:0000256" key="9">
    <source>
        <dbReference type="ARBA" id="ARBA00023209"/>
    </source>
</evidence>
<evidence type="ECO:0000259" key="14">
    <source>
        <dbReference type="Pfam" id="PF23270"/>
    </source>
</evidence>
<keyword evidence="10" id="KW-1208">Phospholipid metabolism</keyword>
<evidence type="ECO:0000256" key="4">
    <source>
        <dbReference type="ARBA" id="ARBA00022679"/>
    </source>
</evidence>
<feature type="compositionally biased region" description="Basic and acidic residues" evidence="12">
    <location>
        <begin position="110"/>
        <end position="122"/>
    </location>
</feature>
<keyword evidence="5 13" id="KW-0812">Transmembrane</keyword>
<protein>
    <recommendedName>
        <fullName evidence="14">Glycerol-3-phosphate acyltransferase RAM2/GPAT1-8 HAD-like domain-containing protein</fullName>
    </recommendedName>
</protein>
<name>A0A8S9S024_BRACR</name>
<evidence type="ECO:0000256" key="10">
    <source>
        <dbReference type="ARBA" id="ARBA00023264"/>
    </source>
</evidence>
<reference evidence="15" key="1">
    <citation type="submission" date="2019-12" db="EMBL/GenBank/DDBJ databases">
        <title>Genome sequencing and annotation of Brassica cretica.</title>
        <authorList>
            <person name="Studholme D.J."/>
            <person name="Sarris P."/>
        </authorList>
    </citation>
    <scope>NUCLEOTIDE SEQUENCE</scope>
    <source>
        <strain evidence="15">PFS-109/04</strain>
        <tissue evidence="15">Leaf</tissue>
    </source>
</reference>
<sequence length="135" mass="15287">MVMETSKATSPYSVVSEFEGTLLKRDDPFSYFMLLSFDASGVIRFALLLFLWPVTALLNVFSYKNAALKLMIFVATDGLRESEIELVARMDDLSMDTWIFFQLVQEKDRGEDASTHGREKPHLGLGRQPATQCQP</sequence>
<evidence type="ECO:0000313" key="16">
    <source>
        <dbReference type="Proteomes" id="UP000712600"/>
    </source>
</evidence>
<comment type="caution">
    <text evidence="15">The sequence shown here is derived from an EMBL/GenBank/DDBJ whole genome shotgun (WGS) entry which is preliminary data.</text>
</comment>
<comment type="subcellular location">
    <subcellularLocation>
        <location evidence="1">Membrane</location>
    </subcellularLocation>
</comment>
<dbReference type="Proteomes" id="UP000712600">
    <property type="component" value="Unassembled WGS sequence"/>
</dbReference>
<keyword evidence="6 13" id="KW-1133">Transmembrane helix</keyword>
<evidence type="ECO:0000256" key="13">
    <source>
        <dbReference type="SAM" id="Phobius"/>
    </source>
</evidence>
<keyword evidence="8 13" id="KW-0472">Membrane</keyword>
<evidence type="ECO:0000256" key="7">
    <source>
        <dbReference type="ARBA" id="ARBA00023098"/>
    </source>
</evidence>
<evidence type="ECO:0000256" key="2">
    <source>
        <dbReference type="ARBA" id="ARBA00007937"/>
    </source>
</evidence>
<evidence type="ECO:0000256" key="3">
    <source>
        <dbReference type="ARBA" id="ARBA00022516"/>
    </source>
</evidence>
<organism evidence="15 16">
    <name type="scientific">Brassica cretica</name>
    <name type="common">Mustard</name>
    <dbReference type="NCBI Taxonomy" id="69181"/>
    <lineage>
        <taxon>Eukaryota</taxon>
        <taxon>Viridiplantae</taxon>
        <taxon>Streptophyta</taxon>
        <taxon>Embryophyta</taxon>
        <taxon>Tracheophyta</taxon>
        <taxon>Spermatophyta</taxon>
        <taxon>Magnoliopsida</taxon>
        <taxon>eudicotyledons</taxon>
        <taxon>Gunneridae</taxon>
        <taxon>Pentapetalae</taxon>
        <taxon>rosids</taxon>
        <taxon>malvids</taxon>
        <taxon>Brassicales</taxon>
        <taxon>Brassicaceae</taxon>
        <taxon>Brassiceae</taxon>
        <taxon>Brassica</taxon>
    </lineage>
</organism>
<dbReference type="GO" id="GO:0016020">
    <property type="term" value="C:membrane"/>
    <property type="evidence" value="ECO:0007669"/>
    <property type="project" value="UniProtKB-SubCell"/>
</dbReference>
<dbReference type="PANTHER" id="PTHR15486:SF78">
    <property type="entry name" value="PHOSPHOLIPID_GLYCEROL ACYLTRANSFERASE DOMAIN-CONTAINING PROTEIN"/>
    <property type="match status" value="1"/>
</dbReference>
<gene>
    <name evidence="15" type="ORF">F2Q69_00031884</name>
</gene>
<dbReference type="PANTHER" id="PTHR15486">
    <property type="entry name" value="ANCIENT UBIQUITOUS PROTEIN"/>
    <property type="match status" value="1"/>
</dbReference>
<evidence type="ECO:0000256" key="5">
    <source>
        <dbReference type="ARBA" id="ARBA00022692"/>
    </source>
</evidence>
<dbReference type="GO" id="GO:0010143">
    <property type="term" value="P:cutin biosynthetic process"/>
    <property type="evidence" value="ECO:0007669"/>
    <property type="project" value="TreeGrafter"/>
</dbReference>
<keyword evidence="7" id="KW-0443">Lipid metabolism</keyword>
<keyword evidence="11" id="KW-0012">Acyltransferase</keyword>
<dbReference type="GO" id="GO:0090447">
    <property type="term" value="F:glycerol-3-phosphate 2-O-acyltransferase activity"/>
    <property type="evidence" value="ECO:0007669"/>
    <property type="project" value="TreeGrafter"/>
</dbReference>
<evidence type="ECO:0000256" key="1">
    <source>
        <dbReference type="ARBA" id="ARBA00004370"/>
    </source>
</evidence>
<evidence type="ECO:0000256" key="8">
    <source>
        <dbReference type="ARBA" id="ARBA00023136"/>
    </source>
</evidence>
<keyword evidence="4" id="KW-0808">Transferase</keyword>
<feature type="domain" description="Glycerol-3-phosphate acyltransferase RAM2/GPAT1-8 HAD-like" evidence="14">
    <location>
        <begin position="13"/>
        <end position="89"/>
    </location>
</feature>
<dbReference type="Pfam" id="PF23270">
    <property type="entry name" value="HAD_RAM2_N"/>
    <property type="match status" value="1"/>
</dbReference>
<comment type="similarity">
    <text evidence="2">Belongs to the GPAT/DAPAT family.</text>
</comment>
<dbReference type="GO" id="GO:0008654">
    <property type="term" value="P:phospholipid biosynthetic process"/>
    <property type="evidence" value="ECO:0007669"/>
    <property type="project" value="UniProtKB-KW"/>
</dbReference>
<evidence type="ECO:0000256" key="11">
    <source>
        <dbReference type="ARBA" id="ARBA00023315"/>
    </source>
</evidence>
<proteinExistence type="inferred from homology"/>
<evidence type="ECO:0000256" key="12">
    <source>
        <dbReference type="SAM" id="MobiDB-lite"/>
    </source>
</evidence>
<dbReference type="InterPro" id="IPR056462">
    <property type="entry name" value="HAD_RAM2/GPAT1-8"/>
</dbReference>
<keyword evidence="3" id="KW-0444">Lipid biosynthesis</keyword>